<feature type="domain" description="VOC" evidence="1">
    <location>
        <begin position="9"/>
        <end position="121"/>
    </location>
</feature>
<dbReference type="Pfam" id="PF00903">
    <property type="entry name" value="Glyoxalase"/>
    <property type="match status" value="1"/>
</dbReference>
<accession>A0A7X3K4T0</accession>
<sequence length="129" mass="14101">MSQRTLLGPIGQIARTVKDIDAAKAWYRDVLGLALLIEAEGMAFFDAGGTRLYLQGSEHAGPESILYFRVADIKATHADLVAKGVAFLQPPHAVHRHADGAEEWLAFFADPEERPLALMALVQPETMSM</sequence>
<dbReference type="InterPro" id="IPR029068">
    <property type="entry name" value="Glyas_Bleomycin-R_OHBP_Dase"/>
</dbReference>
<organism evidence="2 3">
    <name type="scientific">Devosia marina</name>
    <dbReference type="NCBI Taxonomy" id="2683198"/>
    <lineage>
        <taxon>Bacteria</taxon>
        <taxon>Pseudomonadati</taxon>
        <taxon>Pseudomonadota</taxon>
        <taxon>Alphaproteobacteria</taxon>
        <taxon>Hyphomicrobiales</taxon>
        <taxon>Devosiaceae</taxon>
        <taxon>Devosia</taxon>
    </lineage>
</organism>
<dbReference type="EMBL" id="WQRF01000011">
    <property type="protein sequence ID" value="MVT00898.1"/>
    <property type="molecule type" value="Genomic_DNA"/>
</dbReference>
<reference evidence="2 3" key="1">
    <citation type="submission" date="2019-12" db="EMBL/GenBank/DDBJ databases">
        <title>Devosia maris sp. nov., isolated from the deep seawater.</title>
        <authorList>
            <person name="Liu Y."/>
        </authorList>
    </citation>
    <scope>NUCLEOTIDE SEQUENCE [LARGE SCALE GENOMIC DNA]</scope>
    <source>
        <strain evidence="2 3">L53-10-65</strain>
    </source>
</reference>
<keyword evidence="3" id="KW-1185">Reference proteome</keyword>
<dbReference type="RefSeq" id="WP_157291681.1">
    <property type="nucleotide sequence ID" value="NZ_WQRF01000011.1"/>
</dbReference>
<protein>
    <recommendedName>
        <fullName evidence="1">VOC domain-containing protein</fullName>
    </recommendedName>
</protein>
<name>A0A7X3K4T0_9HYPH</name>
<proteinExistence type="predicted"/>
<evidence type="ECO:0000313" key="2">
    <source>
        <dbReference type="EMBL" id="MVT00898.1"/>
    </source>
</evidence>
<dbReference type="InterPro" id="IPR004360">
    <property type="entry name" value="Glyas_Fos-R_dOase_dom"/>
</dbReference>
<dbReference type="Gene3D" id="3.10.180.10">
    <property type="entry name" value="2,3-Dihydroxybiphenyl 1,2-Dioxygenase, domain 1"/>
    <property type="match status" value="1"/>
</dbReference>
<dbReference type="InterPro" id="IPR037523">
    <property type="entry name" value="VOC_core"/>
</dbReference>
<dbReference type="PROSITE" id="PS51819">
    <property type="entry name" value="VOC"/>
    <property type="match status" value="1"/>
</dbReference>
<dbReference type="Proteomes" id="UP000438106">
    <property type="component" value="Unassembled WGS sequence"/>
</dbReference>
<evidence type="ECO:0000313" key="3">
    <source>
        <dbReference type="Proteomes" id="UP000438106"/>
    </source>
</evidence>
<gene>
    <name evidence="2" type="ORF">GO014_17910</name>
</gene>
<dbReference type="SUPFAM" id="SSF54593">
    <property type="entry name" value="Glyoxalase/Bleomycin resistance protein/Dihydroxybiphenyl dioxygenase"/>
    <property type="match status" value="1"/>
</dbReference>
<evidence type="ECO:0000259" key="1">
    <source>
        <dbReference type="PROSITE" id="PS51819"/>
    </source>
</evidence>
<comment type="caution">
    <text evidence="2">The sequence shown here is derived from an EMBL/GenBank/DDBJ whole genome shotgun (WGS) entry which is preliminary data.</text>
</comment>
<dbReference type="AlphaFoldDB" id="A0A7X3K4T0"/>